<organism evidence="1 2">
    <name type="scientific">Momordica charantia</name>
    <name type="common">Bitter gourd</name>
    <name type="synonym">Balsam pear</name>
    <dbReference type="NCBI Taxonomy" id="3673"/>
    <lineage>
        <taxon>Eukaryota</taxon>
        <taxon>Viridiplantae</taxon>
        <taxon>Streptophyta</taxon>
        <taxon>Embryophyta</taxon>
        <taxon>Tracheophyta</taxon>
        <taxon>Spermatophyta</taxon>
        <taxon>Magnoliopsida</taxon>
        <taxon>eudicotyledons</taxon>
        <taxon>Gunneridae</taxon>
        <taxon>Pentapetalae</taxon>
        <taxon>rosids</taxon>
        <taxon>fabids</taxon>
        <taxon>Cucurbitales</taxon>
        <taxon>Cucurbitaceae</taxon>
        <taxon>Momordiceae</taxon>
        <taxon>Momordica</taxon>
    </lineage>
</organism>
<accession>A0A6J1CT99</accession>
<evidence type="ECO:0000313" key="2">
    <source>
        <dbReference type="RefSeq" id="XP_022144448.1"/>
    </source>
</evidence>
<dbReference type="Proteomes" id="UP000504603">
    <property type="component" value="Unplaced"/>
</dbReference>
<name>A0A6J1CT99_MOMCH</name>
<dbReference type="PANTHER" id="PTHR34133:SF8">
    <property type="entry name" value="OS07G0633000 PROTEIN"/>
    <property type="match status" value="1"/>
</dbReference>
<proteinExistence type="predicted"/>
<dbReference type="OrthoDB" id="496281at2759"/>
<sequence>MGHTLIVSLQFPNFIFSPHLRTRTHTSRFHHENKQTFLCFALNGDQNPPLFSLEFSRRHPLFESSKASFDEYIEDEVRVLRATFAGKSEQLADEDEWRIHMPSFQLLFFKVNPVVDVRFICRSSAKDYPIHIPPHISKFLELQLMRWELNGLGGDFKSQSFKISVKGALYAERRESKSKLRYYLVLNLHSFAAPTPLAFIPQDVFLALAQKGLKGMMEEAMDDFSEKLLLDYTKFKEKLKE</sequence>
<dbReference type="AlphaFoldDB" id="A0A6J1CT99"/>
<dbReference type="PANTHER" id="PTHR34133">
    <property type="entry name" value="OS07G0633000 PROTEIN"/>
    <property type="match status" value="1"/>
</dbReference>
<gene>
    <name evidence="2" type="primary">LOC111014131</name>
</gene>
<keyword evidence="1" id="KW-1185">Reference proteome</keyword>
<dbReference type="KEGG" id="mcha:111014131"/>
<dbReference type="InterPro" id="IPR018971">
    <property type="entry name" value="DUF1997"/>
</dbReference>
<dbReference type="Pfam" id="PF09366">
    <property type="entry name" value="DUF1997"/>
    <property type="match status" value="1"/>
</dbReference>
<reference evidence="2" key="1">
    <citation type="submission" date="2025-08" db="UniProtKB">
        <authorList>
            <consortium name="RefSeq"/>
        </authorList>
    </citation>
    <scope>IDENTIFICATION</scope>
    <source>
        <strain evidence="2">OHB3-1</strain>
    </source>
</reference>
<dbReference type="GeneID" id="111014131"/>
<protein>
    <submittedName>
        <fullName evidence="2">Uncharacterized protein LOC111014131</fullName>
    </submittedName>
</protein>
<dbReference type="RefSeq" id="XP_022144448.1">
    <property type="nucleotide sequence ID" value="XM_022288756.1"/>
</dbReference>
<evidence type="ECO:0000313" key="1">
    <source>
        <dbReference type="Proteomes" id="UP000504603"/>
    </source>
</evidence>